<reference evidence="1 2" key="2">
    <citation type="submission" date="2018-11" db="EMBL/GenBank/DDBJ databases">
        <authorList>
            <consortium name="Pathogen Informatics"/>
        </authorList>
    </citation>
    <scope>NUCLEOTIDE SEQUENCE [LARGE SCALE GENOMIC DNA]</scope>
</reference>
<dbReference type="WBParaSite" id="SBAD_0000987801-mRNA-1">
    <property type="protein sequence ID" value="SBAD_0000987801-mRNA-1"/>
    <property type="gene ID" value="SBAD_0000987801"/>
</dbReference>
<dbReference type="AlphaFoldDB" id="A0A183J0Y2"/>
<evidence type="ECO:0000313" key="1">
    <source>
        <dbReference type="EMBL" id="VDP23739.1"/>
    </source>
</evidence>
<dbReference type="Proteomes" id="UP000270296">
    <property type="component" value="Unassembled WGS sequence"/>
</dbReference>
<evidence type="ECO:0000313" key="2">
    <source>
        <dbReference type="Proteomes" id="UP000270296"/>
    </source>
</evidence>
<organism evidence="3">
    <name type="scientific">Soboliphyme baturini</name>
    <dbReference type="NCBI Taxonomy" id="241478"/>
    <lineage>
        <taxon>Eukaryota</taxon>
        <taxon>Metazoa</taxon>
        <taxon>Ecdysozoa</taxon>
        <taxon>Nematoda</taxon>
        <taxon>Enoplea</taxon>
        <taxon>Dorylaimia</taxon>
        <taxon>Dioctophymatida</taxon>
        <taxon>Dioctophymatoidea</taxon>
        <taxon>Soboliphymatidae</taxon>
        <taxon>Soboliphyme</taxon>
    </lineage>
</organism>
<evidence type="ECO:0000313" key="3">
    <source>
        <dbReference type="WBParaSite" id="SBAD_0000987801-mRNA-1"/>
    </source>
</evidence>
<gene>
    <name evidence="1" type="ORF">SBAD_LOCUS9530</name>
</gene>
<proteinExistence type="predicted"/>
<reference evidence="3" key="1">
    <citation type="submission" date="2016-06" db="UniProtKB">
        <authorList>
            <consortium name="WormBaseParasite"/>
        </authorList>
    </citation>
    <scope>IDENTIFICATION</scope>
</reference>
<dbReference type="EMBL" id="UZAM01012831">
    <property type="protein sequence ID" value="VDP23739.1"/>
    <property type="molecule type" value="Genomic_DNA"/>
</dbReference>
<keyword evidence="2" id="KW-1185">Reference proteome</keyword>
<sequence length="129" mass="14499">MLCAIFNSSTALSQTERVGISKLNFQKFQMKCAEIDKPQTRGCPSRSTEIVEQMLEYLHPAGTLTAIGRVTNRVQRIVWIGQDGECIGGIVKWFTIECGVASVRVDMSNSKTKVVFTGKRKWKKDQIDQ</sequence>
<accession>A0A183J0Y2</accession>
<protein>
    <submittedName>
        <fullName evidence="1 3">Uncharacterized protein</fullName>
    </submittedName>
</protein>
<name>A0A183J0Y2_9BILA</name>